<dbReference type="InterPro" id="IPR003171">
    <property type="entry name" value="Mehydrof_redctse-like"/>
</dbReference>
<comment type="pathway">
    <text evidence="2 7">One-carbon metabolism; tetrahydrofolate interconversion.</text>
</comment>
<sequence length="1089" mass="122119">MQEGLIDEVLKSVKFRGIQNILALRGDPPRGKEEWIPSDPRFTHAIDLVRYIRSVPEYSSHFCIGVAAYPDGHPDSTTDEDAELDVLKTKIDAGADFIVTQLFYDVDRFLNWVKKVRAKGELVLDSSITVPIIPGIMPIQTYGTFARLTKLCGTKVPAKLEDELAPLKHDDSLVKDYGVKYAIEMLHRISTECEGEIKGFHFCTLNLEKSVQRVLEGLHWTGATSEIHNKLIADIPDPSTERPQDTGLLITPTSASNEATSGLVSRTKSTTEAGKGELNNAASWDDFPNGRFGDFKSPAFGNQDPWGGSGMMHSDVHPQWGLPRTVDDLTRMFLGYLRSEISTTPFSETPLCPESVTILPHLEKLTKRGWWTVGSQPGVDGLPSADEIFGWGPKSGWVFQKAFVEFFCDGGDARAIEKLIDEEGKGWVHYFMANSKGEVRSNVPQDGRNAVTWGIFPASEILQSTIIERESFLNWKEEAFSIWTSWASFYRPDSPERQLLQQVADERWLVSIVHHDYKNTDALWTFLFDTTFHLPHLPASALCLSLMTFVYRGLTRKLVIAFDLGTTFSGVSYRQAIDFEWFPAHEQVNSGSKIPSIIYYNEDGRVKAVGAEAMQQEIIDIAKEEGWEKAECMKSAVDVCSDFFRYLFNCTREYIQEAHANGSDLWESVKSDIDFVISHPNGWGGFQQAQLRQALAQAGLIEADEEPGNSRVSFITEGEASLHFALRHGLPPAVSENGEGVIIVDGGGGTIDISTYRKPKLKNNYEEIAVSEYYLSESEHFDDIDHIVSCFDKTTKVWFSDDQQPQYIRFGSTRDNDPSHNIRFGQLKLQGSDVATFFQPSIDCITETVEDICKTSTYPITHVVFVGGFSASEWLYKRLAAAVEPRNLQILRPQVHPNKAVSDGAVSSYLNGIVTARIARHSYGVLRNVEYDANDSDHLNRVDSLLYRPSGRKLVPNAFKVMLAKGTKVSDETEVAVKMWKEVGSDQKSKLENVPFTLYCYKAKRNAQPPKFFDQDSNGFTKLCSVQADLSNLPLEPLPKGNGIEGEFYRVKYSVVLLFNSAELKAHIRWEENGVQQRTQASVVFFDDS</sequence>
<evidence type="ECO:0000256" key="3">
    <source>
        <dbReference type="ARBA" id="ARBA00006743"/>
    </source>
</evidence>
<dbReference type="EMBL" id="SDEE01000253">
    <property type="protein sequence ID" value="RXW18620.1"/>
    <property type="molecule type" value="Genomic_DNA"/>
</dbReference>
<evidence type="ECO:0000259" key="9">
    <source>
        <dbReference type="Pfam" id="PF21895"/>
    </source>
</evidence>
<feature type="domain" description="MTHFR SAM-binding regulatory" evidence="9">
    <location>
        <begin position="279"/>
        <end position="530"/>
    </location>
</feature>
<evidence type="ECO:0000256" key="1">
    <source>
        <dbReference type="ARBA" id="ARBA00001974"/>
    </source>
</evidence>
<dbReference type="STRING" id="2316362.A0A4Q2DFN6"/>
<comment type="caution">
    <text evidence="10">The sequence shown here is derived from an EMBL/GenBank/DDBJ whole genome shotgun (WGS) entry which is preliminary data.</text>
</comment>
<name>A0A4Q2DFN6_9AGAR</name>
<keyword evidence="4" id="KW-0285">Flavoprotein</keyword>
<dbReference type="SUPFAM" id="SSF51730">
    <property type="entry name" value="FAD-linked oxidoreductase"/>
    <property type="match status" value="1"/>
</dbReference>
<evidence type="ECO:0000256" key="6">
    <source>
        <dbReference type="ARBA" id="ARBA00023002"/>
    </source>
</evidence>
<dbReference type="CDD" id="cd10170">
    <property type="entry name" value="ASKHA_NBD_HSP70"/>
    <property type="match status" value="1"/>
</dbReference>
<evidence type="ECO:0000256" key="4">
    <source>
        <dbReference type="ARBA" id="ARBA00022630"/>
    </source>
</evidence>
<dbReference type="CDD" id="cd00537">
    <property type="entry name" value="MTHFR"/>
    <property type="match status" value="1"/>
</dbReference>
<feature type="region of interest" description="Disordered" evidence="8">
    <location>
        <begin position="251"/>
        <end position="272"/>
    </location>
</feature>
<evidence type="ECO:0000313" key="11">
    <source>
        <dbReference type="Proteomes" id="UP000290288"/>
    </source>
</evidence>
<dbReference type="Pfam" id="PF21895">
    <property type="entry name" value="MTHFR_C"/>
    <property type="match status" value="1"/>
</dbReference>
<dbReference type="InterPro" id="IPR043129">
    <property type="entry name" value="ATPase_NBD"/>
</dbReference>
<dbReference type="GO" id="GO:0005829">
    <property type="term" value="C:cytosol"/>
    <property type="evidence" value="ECO:0007669"/>
    <property type="project" value="TreeGrafter"/>
</dbReference>
<dbReference type="GO" id="GO:0071949">
    <property type="term" value="F:FAD binding"/>
    <property type="evidence" value="ECO:0007669"/>
    <property type="project" value="TreeGrafter"/>
</dbReference>
<dbReference type="InterPro" id="IPR053806">
    <property type="entry name" value="MTHFR_C"/>
</dbReference>
<dbReference type="Gene3D" id="3.30.420.40">
    <property type="match status" value="2"/>
</dbReference>
<dbReference type="Gene3D" id="3.90.640.10">
    <property type="entry name" value="Actin, Chain A, domain 4"/>
    <property type="match status" value="1"/>
</dbReference>
<dbReference type="GO" id="GO:0004489">
    <property type="term" value="F:methylenetetrahydrofolate reductase [NAD(P)H] activity"/>
    <property type="evidence" value="ECO:0007669"/>
    <property type="project" value="InterPro"/>
</dbReference>
<dbReference type="UniPathway" id="UPA00193"/>
<evidence type="ECO:0000256" key="7">
    <source>
        <dbReference type="RuleBase" id="RU004254"/>
    </source>
</evidence>
<dbReference type="Gene3D" id="3.20.20.220">
    <property type="match status" value="1"/>
</dbReference>
<dbReference type="OrthoDB" id="16284at2759"/>
<comment type="similarity">
    <text evidence="3">Belongs to the methylenetetrahydrofolate reductase family.</text>
</comment>
<keyword evidence="6" id="KW-0560">Oxidoreductase</keyword>
<evidence type="ECO:0000256" key="2">
    <source>
        <dbReference type="ARBA" id="ARBA00004777"/>
    </source>
</evidence>
<proteinExistence type="inferred from homology"/>
<evidence type="ECO:0000256" key="8">
    <source>
        <dbReference type="SAM" id="MobiDB-lite"/>
    </source>
</evidence>
<dbReference type="InterPro" id="IPR029041">
    <property type="entry name" value="FAD-linked_oxidoreductase-like"/>
</dbReference>
<keyword evidence="11" id="KW-1185">Reference proteome</keyword>
<dbReference type="GO" id="GO:0035999">
    <property type="term" value="P:tetrahydrofolate interconversion"/>
    <property type="evidence" value="ECO:0007669"/>
    <property type="project" value="UniProtKB-UniPathway"/>
</dbReference>
<comment type="cofactor">
    <cofactor evidence="1">
        <name>FAD</name>
        <dbReference type="ChEBI" id="CHEBI:57692"/>
    </cofactor>
</comment>
<gene>
    <name evidence="10" type="ORF">EST38_g7234</name>
</gene>
<dbReference type="PANTHER" id="PTHR45754">
    <property type="entry name" value="METHYLENETETRAHYDROFOLATE REDUCTASE"/>
    <property type="match status" value="1"/>
</dbReference>
<keyword evidence="5" id="KW-0274">FAD</keyword>
<organism evidence="10 11">
    <name type="scientific">Candolleomyces aberdarensis</name>
    <dbReference type="NCBI Taxonomy" id="2316362"/>
    <lineage>
        <taxon>Eukaryota</taxon>
        <taxon>Fungi</taxon>
        <taxon>Dikarya</taxon>
        <taxon>Basidiomycota</taxon>
        <taxon>Agaricomycotina</taxon>
        <taxon>Agaricomycetes</taxon>
        <taxon>Agaricomycetidae</taxon>
        <taxon>Agaricales</taxon>
        <taxon>Agaricineae</taxon>
        <taxon>Psathyrellaceae</taxon>
        <taxon>Candolleomyces</taxon>
    </lineage>
</organism>
<dbReference type="SUPFAM" id="SSF53067">
    <property type="entry name" value="Actin-like ATPase domain"/>
    <property type="match status" value="2"/>
</dbReference>
<dbReference type="Pfam" id="PF02219">
    <property type="entry name" value="MTHFR"/>
    <property type="match status" value="1"/>
</dbReference>
<reference evidence="10 11" key="1">
    <citation type="submission" date="2019-01" db="EMBL/GenBank/DDBJ databases">
        <title>Draft genome sequence of Psathyrella aberdarensis IHI B618.</title>
        <authorList>
            <person name="Buettner E."/>
            <person name="Kellner H."/>
        </authorList>
    </citation>
    <scope>NUCLEOTIDE SEQUENCE [LARGE SCALE GENOMIC DNA]</scope>
    <source>
        <strain evidence="10 11">IHI B618</strain>
    </source>
</reference>
<dbReference type="PANTHER" id="PTHR45754:SF1">
    <property type="entry name" value="METHYLENETETRAHYDROFOLATE REDUCTASE 1"/>
    <property type="match status" value="1"/>
</dbReference>
<accession>A0A4Q2DFN6</accession>
<evidence type="ECO:0000256" key="5">
    <source>
        <dbReference type="ARBA" id="ARBA00022827"/>
    </source>
</evidence>
<protein>
    <recommendedName>
        <fullName evidence="9">MTHFR SAM-binding regulatory domain-containing protein</fullName>
    </recommendedName>
</protein>
<dbReference type="AlphaFoldDB" id="A0A4Q2DFN6"/>
<dbReference type="GO" id="GO:0009086">
    <property type="term" value="P:methionine biosynthetic process"/>
    <property type="evidence" value="ECO:0007669"/>
    <property type="project" value="TreeGrafter"/>
</dbReference>
<dbReference type="Proteomes" id="UP000290288">
    <property type="component" value="Unassembled WGS sequence"/>
</dbReference>
<evidence type="ECO:0000313" key="10">
    <source>
        <dbReference type="EMBL" id="RXW18620.1"/>
    </source>
</evidence>